<proteinExistence type="predicted"/>
<protein>
    <submittedName>
        <fullName evidence="1">Uncharacterized protein</fullName>
    </submittedName>
</protein>
<dbReference type="Gene3D" id="3.40.50.10140">
    <property type="entry name" value="Toll/interleukin-1 receptor homology (TIR) domain"/>
    <property type="match status" value="1"/>
</dbReference>
<dbReference type="RefSeq" id="WP_099519777.1">
    <property type="nucleotide sequence ID" value="NZ_CP016808.1"/>
</dbReference>
<reference evidence="1" key="1">
    <citation type="submission" date="2016-08" db="EMBL/GenBank/DDBJ databases">
        <title>Complete Genome Seqeunce of Paenibacillus sp. BIHB 4019 from tea rhizoplane.</title>
        <authorList>
            <person name="Thakur R."/>
            <person name="Swarnkar M.K."/>
            <person name="Gulati A."/>
        </authorList>
    </citation>
    <scope>NUCLEOTIDE SEQUENCE [LARGE SCALE GENOMIC DNA]</scope>
    <source>
        <strain evidence="1">BIHB4019</strain>
    </source>
</reference>
<dbReference type="EMBL" id="CP016808">
    <property type="protein sequence ID" value="ANY68673.1"/>
    <property type="molecule type" value="Genomic_DNA"/>
</dbReference>
<dbReference type="InterPro" id="IPR035897">
    <property type="entry name" value="Toll_tir_struct_dom_sf"/>
</dbReference>
<sequence length="288" mass="33746">MTEDLYNLFISGDENAWESNTKIFDLDRCLREYTEKDIVGKFGKLGKTDIDEIKKLPCIFAYEDYCVKDASIGYMTDIKVRQAGVKITIQKVKELSLETLHKLQFELDIKSWELNRTHWAIKKVNLYKELQHIGIDFNSIKTGPPVDITKHQFDVSFTFAGEFRNVVEQVVNEFEKIAGINKIFYDNNYISQLARPSLDTLLQDIYRNRSKLIVVFLCEKYQEKEWCGLEFRAVREMIKEKVMNRIMYIRLDTGHIDGVLSTDGYIDGTKFTPQQLANFINERLNFLE</sequence>
<dbReference type="AlphaFoldDB" id="A0A1B2DLT3"/>
<organism evidence="1">
    <name type="scientific">Paenibacillus sp. BIHB 4019</name>
    <dbReference type="NCBI Taxonomy" id="1870819"/>
    <lineage>
        <taxon>Bacteria</taxon>
        <taxon>Bacillati</taxon>
        <taxon>Bacillota</taxon>
        <taxon>Bacilli</taxon>
        <taxon>Bacillales</taxon>
        <taxon>Paenibacillaceae</taxon>
        <taxon>Paenibacillus</taxon>
    </lineage>
</organism>
<gene>
    <name evidence="1" type="ORF">BBD42_21030</name>
</gene>
<dbReference type="SUPFAM" id="SSF52200">
    <property type="entry name" value="Toll/Interleukin receptor TIR domain"/>
    <property type="match status" value="1"/>
</dbReference>
<evidence type="ECO:0000313" key="1">
    <source>
        <dbReference type="EMBL" id="ANY68673.1"/>
    </source>
</evidence>
<dbReference type="GO" id="GO:0007165">
    <property type="term" value="P:signal transduction"/>
    <property type="evidence" value="ECO:0007669"/>
    <property type="project" value="InterPro"/>
</dbReference>
<name>A0A1B2DLT3_9BACL</name>
<accession>A0A1B2DLT3</accession>